<dbReference type="AlphaFoldDB" id="A0A2T0UQN0"/>
<sequence>MRPGPLLDADRPVPHEHGVFRNGIPLADDAPTLGRLFGAEGYDTAYLGKWHLADCDTDPVPREQQAGYEHWLASNLLEFTSDGYRTTVFDEDGEAVFLPGYRSDALVDAAIRHISRASEGDKPFLLFLSLLEPHHQNEVDDYPAPDVYRDTWNGAWLPPDLVETDSTAPRHAAGYYGQVKRVDEGVGRIRDALKSLDLLDSTTIVYTSDHGSHFKGRNSEYKRSPHDGSVRVPLVVHGPGFEGGRRVTAPVSTVDVVPTLLESAGITVPEHVDGMPLQRFLDGSAQPRDEGDDEGVLIQVSESEVGRALRTRRWKYYVTAPDAGDVPGADSYVETALYDLTADPYELDNRIDSEGHRELADELREQLRARIAAVEGVDVTITPWDGPLRPGRRTEPFVRSKDRVGRVLEG</sequence>
<organism evidence="3 4">
    <name type="scientific">Knoellia remsis</name>
    <dbReference type="NCBI Taxonomy" id="407159"/>
    <lineage>
        <taxon>Bacteria</taxon>
        <taxon>Bacillati</taxon>
        <taxon>Actinomycetota</taxon>
        <taxon>Actinomycetes</taxon>
        <taxon>Micrococcales</taxon>
        <taxon>Intrasporangiaceae</taxon>
        <taxon>Knoellia</taxon>
    </lineage>
</organism>
<proteinExistence type="inferred from homology"/>
<dbReference type="InterPro" id="IPR000917">
    <property type="entry name" value="Sulfatase_N"/>
</dbReference>
<dbReference type="InterPro" id="IPR017850">
    <property type="entry name" value="Alkaline_phosphatase_core_sf"/>
</dbReference>
<comment type="similarity">
    <text evidence="1">Belongs to the sulfatase family.</text>
</comment>
<accession>A0A2T0UQN0</accession>
<dbReference type="InterPro" id="IPR050738">
    <property type="entry name" value="Sulfatase"/>
</dbReference>
<dbReference type="GO" id="GO:0004065">
    <property type="term" value="F:arylsulfatase activity"/>
    <property type="evidence" value="ECO:0007669"/>
    <property type="project" value="TreeGrafter"/>
</dbReference>
<evidence type="ECO:0000256" key="1">
    <source>
        <dbReference type="ARBA" id="ARBA00008779"/>
    </source>
</evidence>
<dbReference type="PANTHER" id="PTHR42693">
    <property type="entry name" value="ARYLSULFATASE FAMILY MEMBER"/>
    <property type="match status" value="1"/>
</dbReference>
<feature type="domain" description="Sulfatase N-terminal" evidence="2">
    <location>
        <begin position="14"/>
        <end position="266"/>
    </location>
</feature>
<dbReference type="Gene3D" id="3.40.720.10">
    <property type="entry name" value="Alkaline Phosphatase, subunit A"/>
    <property type="match status" value="1"/>
</dbReference>
<dbReference type="Pfam" id="PF00884">
    <property type="entry name" value="Sulfatase"/>
    <property type="match status" value="1"/>
</dbReference>
<dbReference type="EMBL" id="PVTI01000007">
    <property type="protein sequence ID" value="PRY60242.1"/>
    <property type="molecule type" value="Genomic_DNA"/>
</dbReference>
<comment type="caution">
    <text evidence="3">The sequence shown here is derived from an EMBL/GenBank/DDBJ whole genome shotgun (WGS) entry which is preliminary data.</text>
</comment>
<dbReference type="SUPFAM" id="SSF53649">
    <property type="entry name" value="Alkaline phosphatase-like"/>
    <property type="match status" value="1"/>
</dbReference>
<evidence type="ECO:0000259" key="2">
    <source>
        <dbReference type="Pfam" id="PF00884"/>
    </source>
</evidence>
<name>A0A2T0UQN0_9MICO</name>
<dbReference type="Gene3D" id="3.30.1120.10">
    <property type="match status" value="1"/>
</dbReference>
<dbReference type="Proteomes" id="UP000237822">
    <property type="component" value="Unassembled WGS sequence"/>
</dbReference>
<keyword evidence="4" id="KW-1185">Reference proteome</keyword>
<gene>
    <name evidence="3" type="ORF">BCF74_10728</name>
</gene>
<reference evidence="3 4" key="1">
    <citation type="submission" date="2018-03" db="EMBL/GenBank/DDBJ databases">
        <title>Genomic Encyclopedia of Archaeal and Bacterial Type Strains, Phase II (KMG-II): from individual species to whole genera.</title>
        <authorList>
            <person name="Goeker M."/>
        </authorList>
    </citation>
    <scope>NUCLEOTIDE SEQUENCE [LARGE SCALE GENOMIC DNA]</scope>
    <source>
        <strain evidence="3 4">ATCC BAA-1496</strain>
    </source>
</reference>
<evidence type="ECO:0000313" key="4">
    <source>
        <dbReference type="Proteomes" id="UP000237822"/>
    </source>
</evidence>
<evidence type="ECO:0000313" key="3">
    <source>
        <dbReference type="EMBL" id="PRY60242.1"/>
    </source>
</evidence>
<protein>
    <submittedName>
        <fullName evidence="3">Arylsulfatase A-like enzyme</fullName>
    </submittedName>
</protein>
<dbReference type="PANTHER" id="PTHR42693:SF33">
    <property type="entry name" value="ARYLSULFATASE"/>
    <property type="match status" value="1"/>
</dbReference>